<evidence type="ECO:0000313" key="2">
    <source>
        <dbReference type="Proteomes" id="UP001189624"/>
    </source>
</evidence>
<proteinExistence type="predicted"/>
<sequence>MELSCQKLIEELTEEIVWQWKLSSLAEYDFFSVIVDCNGVVMPEVVVSWQWTPASLAEINVVWLMG</sequence>
<protein>
    <submittedName>
        <fullName evidence="1">Uncharacterized protein</fullName>
    </submittedName>
</protein>
<dbReference type="EMBL" id="OY731407">
    <property type="protein sequence ID" value="CAJ1976142.1"/>
    <property type="molecule type" value="Genomic_DNA"/>
</dbReference>
<dbReference type="Gramene" id="rna-AYBTSS11_LOCUS28277">
    <property type="protein sequence ID" value="CAJ1976142.1"/>
    <property type="gene ID" value="gene-AYBTSS11_LOCUS28277"/>
</dbReference>
<accession>A0AA86TRK5</accession>
<gene>
    <name evidence="1" type="ORF">AYBTSS11_LOCUS28277</name>
</gene>
<dbReference type="AlphaFoldDB" id="A0AA86TRK5"/>
<reference evidence="1" key="1">
    <citation type="submission" date="2023-10" db="EMBL/GenBank/DDBJ databases">
        <authorList>
            <person name="Domelevo Entfellner J.-B."/>
        </authorList>
    </citation>
    <scope>NUCLEOTIDE SEQUENCE</scope>
</reference>
<organism evidence="1 2">
    <name type="scientific">Sphenostylis stenocarpa</name>
    <dbReference type="NCBI Taxonomy" id="92480"/>
    <lineage>
        <taxon>Eukaryota</taxon>
        <taxon>Viridiplantae</taxon>
        <taxon>Streptophyta</taxon>
        <taxon>Embryophyta</taxon>
        <taxon>Tracheophyta</taxon>
        <taxon>Spermatophyta</taxon>
        <taxon>Magnoliopsida</taxon>
        <taxon>eudicotyledons</taxon>
        <taxon>Gunneridae</taxon>
        <taxon>Pentapetalae</taxon>
        <taxon>rosids</taxon>
        <taxon>fabids</taxon>
        <taxon>Fabales</taxon>
        <taxon>Fabaceae</taxon>
        <taxon>Papilionoideae</taxon>
        <taxon>50 kb inversion clade</taxon>
        <taxon>NPAAA clade</taxon>
        <taxon>indigoferoid/millettioid clade</taxon>
        <taxon>Phaseoleae</taxon>
        <taxon>Sphenostylis</taxon>
    </lineage>
</organism>
<name>A0AA86TRK5_9FABA</name>
<keyword evidence="2" id="KW-1185">Reference proteome</keyword>
<evidence type="ECO:0000313" key="1">
    <source>
        <dbReference type="EMBL" id="CAJ1976142.1"/>
    </source>
</evidence>
<dbReference type="Proteomes" id="UP001189624">
    <property type="component" value="Chromosome 10"/>
</dbReference>